<dbReference type="Proteomes" id="UP000265808">
    <property type="component" value="Unassembled WGS sequence"/>
</dbReference>
<dbReference type="Proteomes" id="UP000285839">
    <property type="component" value="Unassembled WGS sequence"/>
</dbReference>
<reference evidence="1 6" key="1">
    <citation type="submission" date="2015-09" db="EMBL/GenBank/DDBJ databases">
        <authorList>
            <consortium name="Pathogen Informatics"/>
        </authorList>
    </citation>
    <scope>NUCLEOTIDE SEQUENCE [LARGE SCALE GENOMIC DNA]</scope>
    <source>
        <strain evidence="1 6">2789STDY5608837</strain>
    </source>
</reference>
<dbReference type="Proteomes" id="UP000095409">
    <property type="component" value="Unassembled WGS sequence"/>
</dbReference>
<evidence type="ECO:0000313" key="8">
    <source>
        <dbReference type="Proteomes" id="UP000283745"/>
    </source>
</evidence>
<evidence type="ECO:0000313" key="4">
    <source>
        <dbReference type="EMBL" id="RHE09574.1"/>
    </source>
</evidence>
<dbReference type="Proteomes" id="UP000283745">
    <property type="component" value="Unassembled WGS sequence"/>
</dbReference>
<organism evidence="1 6">
    <name type="scientific">Blautia obeum</name>
    <dbReference type="NCBI Taxonomy" id="40520"/>
    <lineage>
        <taxon>Bacteria</taxon>
        <taxon>Bacillati</taxon>
        <taxon>Bacillota</taxon>
        <taxon>Clostridia</taxon>
        <taxon>Lachnospirales</taxon>
        <taxon>Lachnospiraceae</taxon>
        <taxon>Blautia</taxon>
    </lineage>
</organism>
<dbReference type="EMBL" id="CYZD01000009">
    <property type="protein sequence ID" value="CUO33748.1"/>
    <property type="molecule type" value="Genomic_DNA"/>
</dbReference>
<gene>
    <name evidence="5" type="ORF">DW740_00010</name>
    <name evidence="4" type="ORF">DW767_16850</name>
    <name evidence="3" type="ORF">DW859_15170</name>
    <name evidence="2" type="ORF">DWY46_03510</name>
    <name evidence="1" type="ORF">ERS852394_01966</name>
</gene>
<dbReference type="EMBL" id="QSJW01000014">
    <property type="protein sequence ID" value="RHE09574.1"/>
    <property type="molecule type" value="Genomic_DNA"/>
</dbReference>
<evidence type="ECO:0000313" key="5">
    <source>
        <dbReference type="EMBL" id="RHE41743.1"/>
    </source>
</evidence>
<dbReference type="Proteomes" id="UP000284644">
    <property type="component" value="Unassembled WGS sequence"/>
</dbReference>
<name>A0A174EAG9_9FIRM</name>
<accession>A0A174EAG9</accession>
<reference evidence="7 8" key="2">
    <citation type="submission" date="2018-08" db="EMBL/GenBank/DDBJ databases">
        <title>A genome reference for cultivated species of the human gut microbiota.</title>
        <authorList>
            <person name="Zou Y."/>
            <person name="Xue W."/>
            <person name="Luo G."/>
        </authorList>
    </citation>
    <scope>NUCLEOTIDE SEQUENCE [LARGE SCALE GENOMIC DNA]</scope>
    <source>
        <strain evidence="2 10">AF25-21</strain>
        <strain evidence="5 8">AM28-23</strain>
        <strain evidence="4 9">AM29-25AC</strain>
        <strain evidence="3 7">AM37-4AC</strain>
    </source>
</reference>
<evidence type="ECO:0000313" key="2">
    <source>
        <dbReference type="EMBL" id="RGR50462.1"/>
    </source>
</evidence>
<dbReference type="EMBL" id="QSHL01000015">
    <property type="protein sequence ID" value="RHC03174.1"/>
    <property type="molecule type" value="Genomic_DNA"/>
</dbReference>
<sequence length="100" mass="12030">MLTREATYEDYGFSEEEDKKFNEFCRKLEMRDKILLLQCAAEVYPNVCDELYCCIVIGMSYDKMNKKNFVPLDRKDFYAYRKKTLAVFREALKACNRYPF</sequence>
<dbReference type="EMBL" id="QRUH01000002">
    <property type="protein sequence ID" value="RGR50462.1"/>
    <property type="molecule type" value="Genomic_DNA"/>
</dbReference>
<evidence type="ECO:0000313" key="9">
    <source>
        <dbReference type="Proteomes" id="UP000284644"/>
    </source>
</evidence>
<evidence type="ECO:0000313" key="6">
    <source>
        <dbReference type="Proteomes" id="UP000095409"/>
    </source>
</evidence>
<evidence type="ECO:0000313" key="1">
    <source>
        <dbReference type="EMBL" id="CUO33748.1"/>
    </source>
</evidence>
<protein>
    <submittedName>
        <fullName evidence="1">Uncharacterized protein</fullName>
    </submittedName>
</protein>
<evidence type="ECO:0000313" key="7">
    <source>
        <dbReference type="Proteomes" id="UP000265808"/>
    </source>
</evidence>
<dbReference type="EMBL" id="QSKF01000001">
    <property type="protein sequence ID" value="RHE41743.1"/>
    <property type="molecule type" value="Genomic_DNA"/>
</dbReference>
<dbReference type="RefSeq" id="WP_055066181.1">
    <property type="nucleotide sequence ID" value="NZ_CABJFK010000001.1"/>
</dbReference>
<evidence type="ECO:0000313" key="3">
    <source>
        <dbReference type="EMBL" id="RHC03174.1"/>
    </source>
</evidence>
<proteinExistence type="predicted"/>
<evidence type="ECO:0000313" key="10">
    <source>
        <dbReference type="Proteomes" id="UP000285839"/>
    </source>
</evidence>
<dbReference type="AlphaFoldDB" id="A0A174EAG9"/>